<accession>A0A3R8SBE6</accession>
<dbReference type="EMBL" id="RSED01000002">
    <property type="protein sequence ID" value="RRS05729.1"/>
    <property type="molecule type" value="Genomic_DNA"/>
</dbReference>
<proteinExistence type="predicted"/>
<organism evidence="2 3">
    <name type="scientific">Aquabacterium soli</name>
    <dbReference type="NCBI Taxonomy" id="2493092"/>
    <lineage>
        <taxon>Bacteria</taxon>
        <taxon>Pseudomonadati</taxon>
        <taxon>Pseudomonadota</taxon>
        <taxon>Betaproteobacteria</taxon>
        <taxon>Burkholderiales</taxon>
        <taxon>Aquabacterium</taxon>
    </lineage>
</organism>
<dbReference type="Proteomes" id="UP000269265">
    <property type="component" value="Unassembled WGS sequence"/>
</dbReference>
<dbReference type="RefSeq" id="WP_125241636.1">
    <property type="nucleotide sequence ID" value="NZ_RSED01000002.1"/>
</dbReference>
<feature type="signal peptide" evidence="1">
    <location>
        <begin position="1"/>
        <end position="24"/>
    </location>
</feature>
<protein>
    <submittedName>
        <fullName evidence="2">PEP-CTERM sorting domain-containing protein</fullName>
    </submittedName>
</protein>
<evidence type="ECO:0000313" key="3">
    <source>
        <dbReference type="Proteomes" id="UP000269265"/>
    </source>
</evidence>
<comment type="caution">
    <text evidence="2">The sequence shown here is derived from an EMBL/GenBank/DDBJ whole genome shotgun (WGS) entry which is preliminary data.</text>
</comment>
<dbReference type="InterPro" id="IPR013424">
    <property type="entry name" value="Ice-binding_C"/>
</dbReference>
<reference evidence="2 3" key="1">
    <citation type="submission" date="2018-12" db="EMBL/GenBank/DDBJ databases">
        <title>The whole draft genome of Aquabacterium sp. SJQ9.</title>
        <authorList>
            <person name="Sun L."/>
            <person name="Gao X."/>
            <person name="Chen W."/>
            <person name="Huang K."/>
        </authorList>
    </citation>
    <scope>NUCLEOTIDE SEQUENCE [LARGE SCALE GENOMIC DNA]</scope>
    <source>
        <strain evidence="2 3">SJQ9</strain>
    </source>
</reference>
<gene>
    <name evidence="2" type="ORF">EIP75_02355</name>
</gene>
<feature type="chain" id="PRO_5018662832" evidence="1">
    <location>
        <begin position="25"/>
        <end position="212"/>
    </location>
</feature>
<sequence length="212" mass="21473">MLKTIARPLAAGLGALALASSALAANYTVDTPTAEPYYKTDPIIQGAGAFSDTFSFSVAATTDSFIWVLPYNPLDISALWVGTHGVQVSLFDSTNILVGSGKTAAQLGINLYSDPATAAYALTLKAAGYDPAQSLFWSGSLNAGTYTATVSGIAGGLLSGTFGGGGAYIAKFSIPTAVPEPSTQAMLAGGLIILGTVAARRRVKVRSGSGQA</sequence>
<dbReference type="AlphaFoldDB" id="A0A3R8SBE6"/>
<evidence type="ECO:0000256" key="1">
    <source>
        <dbReference type="SAM" id="SignalP"/>
    </source>
</evidence>
<keyword evidence="1" id="KW-0732">Signal</keyword>
<evidence type="ECO:0000313" key="2">
    <source>
        <dbReference type="EMBL" id="RRS05729.1"/>
    </source>
</evidence>
<dbReference type="OrthoDB" id="8778965at2"/>
<keyword evidence="3" id="KW-1185">Reference proteome</keyword>
<name>A0A3R8SBE6_9BURK</name>
<dbReference type="NCBIfam" id="TIGR02595">
    <property type="entry name" value="PEP_CTERM"/>
    <property type="match status" value="1"/>
</dbReference>